<accession>A0A812PDZ2</accession>
<keyword evidence="3" id="KW-1185">Reference proteome</keyword>
<protein>
    <submittedName>
        <fullName evidence="2">Uncharacterized protein</fullName>
    </submittedName>
</protein>
<dbReference type="EMBL" id="CAJNDS010002159">
    <property type="protein sequence ID" value="CAE7356081.1"/>
    <property type="molecule type" value="Genomic_DNA"/>
</dbReference>
<evidence type="ECO:0000256" key="1">
    <source>
        <dbReference type="SAM" id="MobiDB-lite"/>
    </source>
</evidence>
<feature type="region of interest" description="Disordered" evidence="1">
    <location>
        <begin position="168"/>
        <end position="193"/>
    </location>
</feature>
<feature type="compositionally biased region" description="Acidic residues" evidence="1">
    <location>
        <begin position="176"/>
        <end position="186"/>
    </location>
</feature>
<proteinExistence type="predicted"/>
<organism evidence="2 3">
    <name type="scientific">Symbiodinium natans</name>
    <dbReference type="NCBI Taxonomy" id="878477"/>
    <lineage>
        <taxon>Eukaryota</taxon>
        <taxon>Sar</taxon>
        <taxon>Alveolata</taxon>
        <taxon>Dinophyceae</taxon>
        <taxon>Suessiales</taxon>
        <taxon>Symbiodiniaceae</taxon>
        <taxon>Symbiodinium</taxon>
    </lineage>
</organism>
<gene>
    <name evidence="2" type="ORF">SNAT2548_LOCUS18949</name>
</gene>
<evidence type="ECO:0000313" key="2">
    <source>
        <dbReference type="EMBL" id="CAE7356081.1"/>
    </source>
</evidence>
<name>A0A812PDZ2_9DINO</name>
<feature type="compositionally biased region" description="Basic and acidic residues" evidence="1">
    <location>
        <begin position="115"/>
        <end position="129"/>
    </location>
</feature>
<feature type="compositionally biased region" description="Low complexity" evidence="1">
    <location>
        <begin position="74"/>
        <end position="94"/>
    </location>
</feature>
<dbReference type="Proteomes" id="UP000604046">
    <property type="component" value="Unassembled WGS sequence"/>
</dbReference>
<reference evidence="2" key="1">
    <citation type="submission" date="2021-02" db="EMBL/GenBank/DDBJ databases">
        <authorList>
            <person name="Dougan E. K."/>
            <person name="Rhodes N."/>
            <person name="Thang M."/>
            <person name="Chan C."/>
        </authorList>
    </citation>
    <scope>NUCLEOTIDE SEQUENCE</scope>
</reference>
<evidence type="ECO:0000313" key="3">
    <source>
        <dbReference type="Proteomes" id="UP000604046"/>
    </source>
</evidence>
<sequence length="207" mass="22094">MLSYPQRAPRVSLGSQVRTLRDEIAKLEKVETLRMAVALIKEVKMTVAEAEALAASAPPAAKDEPMPPAADGSAEPPAAPTANAAAADEPMPAADSVEPNALAQGSAEAAPATDRPAEAAEVEEKRKASELAWRRKLAAAFRELRRSEHVKHAFEVACPGMVEKAVAADAKAEKEETQEEEQEQDADLLSLGIGPEHVKRLFDELQS</sequence>
<comment type="caution">
    <text evidence="2">The sequence shown here is derived from an EMBL/GenBank/DDBJ whole genome shotgun (WGS) entry which is preliminary data.</text>
</comment>
<feature type="region of interest" description="Disordered" evidence="1">
    <location>
        <begin position="55"/>
        <end position="129"/>
    </location>
</feature>
<dbReference type="AlphaFoldDB" id="A0A812PDZ2"/>
<dbReference type="OrthoDB" id="10613124at2759"/>